<evidence type="ECO:0000256" key="4">
    <source>
        <dbReference type="ARBA" id="ARBA00023098"/>
    </source>
</evidence>
<sequence length="392" mass="44836">MSINSGKVFTPNASNTSNNANPINKLLDTVKNLDEDYIYAFIWYFIFLILILMAFYLYYILNLDKKTCNFMENIYSSLDGNIRAINSADPDCSGNLNDYYIKTAYNACSGGSYKNDYVNICNLKAILKQGVRGLDFQVFSVDNKPVVSTSTQDSIYIKETYNSVSFSDVMNVIQNYGFSGSTSPNYTDPIIIHLRINSNNQKMYSNLANIFKSYDSLMLGSEYSFENDGFNLGRQPLLNFKNKIILIVDKTNNSFLQNVQFLEYVNMTSNSVFMRSCRYSNDIVNNPDINELTEYNKTNMTIVLPDNNISPANPSGLLCRNYGCQMVAMRYQYVDNFLEENALFFDGLGYAFVLKPAYLRYRPIIIADPTPQNPELSYATRNVTTDYYNFNF</sequence>
<dbReference type="EC" id="3.1.4.11" evidence="1"/>
<name>A0A6C0II74_9ZZZZ</name>
<evidence type="ECO:0000256" key="2">
    <source>
        <dbReference type="ARBA" id="ARBA00022801"/>
    </source>
</evidence>
<keyword evidence="5" id="KW-1133">Transmembrane helix</keyword>
<feature type="transmembrane region" description="Helical" evidence="5">
    <location>
        <begin position="37"/>
        <end position="61"/>
    </location>
</feature>
<feature type="domain" description="PI-PLC Y-box" evidence="6">
    <location>
        <begin position="271"/>
        <end position="360"/>
    </location>
</feature>
<keyword evidence="3" id="KW-0442">Lipid degradation</keyword>
<evidence type="ECO:0000313" key="7">
    <source>
        <dbReference type="EMBL" id="QHT91627.1"/>
    </source>
</evidence>
<dbReference type="GO" id="GO:0051209">
    <property type="term" value="P:release of sequestered calcium ion into cytosol"/>
    <property type="evidence" value="ECO:0007669"/>
    <property type="project" value="TreeGrafter"/>
</dbReference>
<dbReference type="InterPro" id="IPR001192">
    <property type="entry name" value="PI-PLC_fam"/>
</dbReference>
<keyword evidence="2" id="KW-0378">Hydrolase</keyword>
<dbReference type="SUPFAM" id="SSF51695">
    <property type="entry name" value="PLC-like phosphodiesterases"/>
    <property type="match status" value="1"/>
</dbReference>
<dbReference type="PANTHER" id="PTHR10336:SF36">
    <property type="entry name" value="1-PHOSPHATIDYLINOSITOL 4,5-BISPHOSPHATE PHOSPHODIESTERASE BETA-4"/>
    <property type="match status" value="1"/>
</dbReference>
<keyword evidence="5" id="KW-0472">Membrane</keyword>
<dbReference type="InterPro" id="IPR000909">
    <property type="entry name" value="PLipase_C_PInositol-sp_X_dom"/>
</dbReference>
<dbReference type="GO" id="GO:0016042">
    <property type="term" value="P:lipid catabolic process"/>
    <property type="evidence" value="ECO:0007669"/>
    <property type="project" value="UniProtKB-KW"/>
</dbReference>
<organism evidence="7">
    <name type="scientific">viral metagenome</name>
    <dbReference type="NCBI Taxonomy" id="1070528"/>
    <lineage>
        <taxon>unclassified sequences</taxon>
        <taxon>metagenomes</taxon>
        <taxon>organismal metagenomes</taxon>
    </lineage>
</organism>
<dbReference type="PANTHER" id="PTHR10336">
    <property type="entry name" value="PHOSPHOINOSITIDE-SPECIFIC PHOSPHOLIPASE C FAMILY PROTEIN"/>
    <property type="match status" value="1"/>
</dbReference>
<dbReference type="Pfam" id="PF00387">
    <property type="entry name" value="PI-PLC-Y"/>
    <property type="match status" value="1"/>
</dbReference>
<evidence type="ECO:0000256" key="5">
    <source>
        <dbReference type="SAM" id="Phobius"/>
    </source>
</evidence>
<evidence type="ECO:0000256" key="1">
    <source>
        <dbReference type="ARBA" id="ARBA00012368"/>
    </source>
</evidence>
<dbReference type="GO" id="GO:0048015">
    <property type="term" value="P:phosphatidylinositol-mediated signaling"/>
    <property type="evidence" value="ECO:0007669"/>
    <property type="project" value="TreeGrafter"/>
</dbReference>
<keyword evidence="5" id="KW-0812">Transmembrane</keyword>
<accession>A0A6C0II74</accession>
<dbReference type="InterPro" id="IPR017946">
    <property type="entry name" value="PLC-like_Pdiesterase_TIM-brl"/>
</dbReference>
<evidence type="ECO:0000259" key="6">
    <source>
        <dbReference type="PROSITE" id="PS50008"/>
    </source>
</evidence>
<dbReference type="PROSITE" id="PS50007">
    <property type="entry name" value="PIPLC_X_DOMAIN"/>
    <property type="match status" value="1"/>
</dbReference>
<dbReference type="Gene3D" id="3.20.20.190">
    <property type="entry name" value="Phosphatidylinositol (PI) phosphodiesterase"/>
    <property type="match status" value="1"/>
</dbReference>
<proteinExistence type="predicted"/>
<keyword evidence="4" id="KW-0443">Lipid metabolism</keyword>
<protein>
    <recommendedName>
        <fullName evidence="1">phosphoinositide phospholipase C</fullName>
        <ecNumber evidence="1">3.1.4.11</ecNumber>
    </recommendedName>
</protein>
<reference evidence="7" key="1">
    <citation type="journal article" date="2020" name="Nature">
        <title>Giant virus diversity and host interactions through global metagenomics.</title>
        <authorList>
            <person name="Schulz F."/>
            <person name="Roux S."/>
            <person name="Paez-Espino D."/>
            <person name="Jungbluth S."/>
            <person name="Walsh D.A."/>
            <person name="Denef V.J."/>
            <person name="McMahon K.D."/>
            <person name="Konstantinidis K.T."/>
            <person name="Eloe-Fadrosh E.A."/>
            <person name="Kyrpides N.C."/>
            <person name="Woyke T."/>
        </authorList>
    </citation>
    <scope>NUCLEOTIDE SEQUENCE</scope>
    <source>
        <strain evidence="7">GVMAG-M-3300023184-86</strain>
    </source>
</reference>
<dbReference type="InterPro" id="IPR001711">
    <property type="entry name" value="PLipase_C_Pinositol-sp_Y"/>
</dbReference>
<dbReference type="Pfam" id="PF00388">
    <property type="entry name" value="PI-PLC-X"/>
    <property type="match status" value="1"/>
</dbReference>
<evidence type="ECO:0000256" key="3">
    <source>
        <dbReference type="ARBA" id="ARBA00022963"/>
    </source>
</evidence>
<dbReference type="AlphaFoldDB" id="A0A6C0II74"/>
<dbReference type="EMBL" id="MN740167">
    <property type="protein sequence ID" value="QHT91627.1"/>
    <property type="molecule type" value="Genomic_DNA"/>
</dbReference>
<dbReference type="PROSITE" id="PS50008">
    <property type="entry name" value="PIPLC_Y_DOMAIN"/>
    <property type="match status" value="1"/>
</dbReference>
<dbReference type="GO" id="GO:0004435">
    <property type="term" value="F:phosphatidylinositol-4,5-bisphosphate phospholipase C activity"/>
    <property type="evidence" value="ECO:0007669"/>
    <property type="project" value="UniProtKB-EC"/>
</dbReference>